<organism evidence="2 3">
    <name type="scientific">Marchantia polymorpha subsp. ruderalis</name>
    <dbReference type="NCBI Taxonomy" id="1480154"/>
    <lineage>
        <taxon>Eukaryota</taxon>
        <taxon>Viridiplantae</taxon>
        <taxon>Streptophyta</taxon>
        <taxon>Embryophyta</taxon>
        <taxon>Marchantiophyta</taxon>
        <taxon>Marchantiopsida</taxon>
        <taxon>Marchantiidae</taxon>
        <taxon>Marchantiales</taxon>
        <taxon>Marchantiaceae</taxon>
        <taxon>Marchantia</taxon>
    </lineage>
</organism>
<sequence>MKAKERWTGQKSKLKAVVVAAYSLEISHFREYISDSDENGAKTNDEIDNTDAKKSKPKKITKTMMIVAEIDKQMKIKRDMSCFCVLVDTDAVAM</sequence>
<dbReference type="Proteomes" id="UP000077202">
    <property type="component" value="Unassembled WGS sequence"/>
</dbReference>
<accession>A0A176WUJ0</accession>
<feature type="region of interest" description="Disordered" evidence="1">
    <location>
        <begin position="36"/>
        <end position="55"/>
    </location>
</feature>
<evidence type="ECO:0000256" key="1">
    <source>
        <dbReference type="SAM" id="MobiDB-lite"/>
    </source>
</evidence>
<reference evidence="2" key="1">
    <citation type="submission" date="2016-03" db="EMBL/GenBank/DDBJ databases">
        <title>Mechanisms controlling the formation of the plant cell surface in tip-growing cells are functionally conserved among land plants.</title>
        <authorList>
            <person name="Honkanen S."/>
            <person name="Jones V.A."/>
            <person name="Morieri G."/>
            <person name="Champion C."/>
            <person name="Hetherington A.J."/>
            <person name="Kelly S."/>
            <person name="Saint-Marcoux D."/>
            <person name="Proust H."/>
            <person name="Prescott H."/>
            <person name="Dolan L."/>
        </authorList>
    </citation>
    <scope>NUCLEOTIDE SEQUENCE [LARGE SCALE GENOMIC DNA]</scope>
    <source>
        <tissue evidence="2">Whole gametophyte</tissue>
    </source>
</reference>
<keyword evidence="3" id="KW-1185">Reference proteome</keyword>
<proteinExistence type="predicted"/>
<evidence type="ECO:0000313" key="2">
    <source>
        <dbReference type="EMBL" id="OAE35952.1"/>
    </source>
</evidence>
<gene>
    <name evidence="2" type="ORF">AXG93_4303s1040</name>
</gene>
<protein>
    <submittedName>
        <fullName evidence="2">Uncharacterized protein</fullName>
    </submittedName>
</protein>
<comment type="caution">
    <text evidence="2">The sequence shown here is derived from an EMBL/GenBank/DDBJ whole genome shotgun (WGS) entry which is preliminary data.</text>
</comment>
<name>A0A176WUJ0_MARPO</name>
<feature type="compositionally biased region" description="Basic and acidic residues" evidence="1">
    <location>
        <begin position="36"/>
        <end position="54"/>
    </location>
</feature>
<dbReference type="EMBL" id="LVLJ01000021">
    <property type="protein sequence ID" value="OAE35952.1"/>
    <property type="molecule type" value="Genomic_DNA"/>
</dbReference>
<evidence type="ECO:0000313" key="3">
    <source>
        <dbReference type="Proteomes" id="UP000077202"/>
    </source>
</evidence>
<dbReference type="AlphaFoldDB" id="A0A176WUJ0"/>